<evidence type="ECO:0000313" key="2">
    <source>
        <dbReference type="EMBL" id="KAK3016762.1"/>
    </source>
</evidence>
<proteinExistence type="predicted"/>
<dbReference type="EMBL" id="JAVXUP010001046">
    <property type="protein sequence ID" value="KAK3016762.1"/>
    <property type="molecule type" value="Genomic_DNA"/>
</dbReference>
<dbReference type="Proteomes" id="UP001188597">
    <property type="component" value="Unassembled WGS sequence"/>
</dbReference>
<name>A0AA88VZ15_9ASTE</name>
<gene>
    <name evidence="2" type="ORF">RJ639_006435</name>
</gene>
<reference evidence="2" key="1">
    <citation type="submission" date="2022-12" db="EMBL/GenBank/DDBJ databases">
        <title>Draft genome assemblies for two species of Escallonia (Escalloniales).</title>
        <authorList>
            <person name="Chanderbali A."/>
            <person name="Dervinis C."/>
            <person name="Anghel I."/>
            <person name="Soltis D."/>
            <person name="Soltis P."/>
            <person name="Zapata F."/>
        </authorList>
    </citation>
    <scope>NUCLEOTIDE SEQUENCE</scope>
    <source>
        <strain evidence="2">UCBG64.0493</strain>
        <tissue evidence="2">Leaf</tissue>
    </source>
</reference>
<feature type="region of interest" description="Disordered" evidence="1">
    <location>
        <begin position="23"/>
        <end position="52"/>
    </location>
</feature>
<evidence type="ECO:0000313" key="3">
    <source>
        <dbReference type="Proteomes" id="UP001188597"/>
    </source>
</evidence>
<sequence length="117" mass="12926">MSMGAVVDPHDKLRARDVNRVVARGEQAPRPAHDHGTVSKAPPPPRSTPLPVPIVTPIQTLPSTLLLPLPPQRLSQIRALVYPFETWKVEDEETGKQLQMMCGYRGISKHAIFSFGV</sequence>
<organism evidence="2 3">
    <name type="scientific">Escallonia herrerae</name>
    <dbReference type="NCBI Taxonomy" id="1293975"/>
    <lineage>
        <taxon>Eukaryota</taxon>
        <taxon>Viridiplantae</taxon>
        <taxon>Streptophyta</taxon>
        <taxon>Embryophyta</taxon>
        <taxon>Tracheophyta</taxon>
        <taxon>Spermatophyta</taxon>
        <taxon>Magnoliopsida</taxon>
        <taxon>eudicotyledons</taxon>
        <taxon>Gunneridae</taxon>
        <taxon>Pentapetalae</taxon>
        <taxon>asterids</taxon>
        <taxon>campanulids</taxon>
        <taxon>Escalloniales</taxon>
        <taxon>Escalloniaceae</taxon>
        <taxon>Escallonia</taxon>
    </lineage>
</organism>
<feature type="compositionally biased region" description="Pro residues" evidence="1">
    <location>
        <begin position="41"/>
        <end position="52"/>
    </location>
</feature>
<evidence type="ECO:0000256" key="1">
    <source>
        <dbReference type="SAM" id="MobiDB-lite"/>
    </source>
</evidence>
<accession>A0AA88VZ15</accession>
<comment type="caution">
    <text evidence="2">The sequence shown here is derived from an EMBL/GenBank/DDBJ whole genome shotgun (WGS) entry which is preliminary data.</text>
</comment>
<dbReference type="AlphaFoldDB" id="A0AA88VZ15"/>
<protein>
    <submittedName>
        <fullName evidence="2">Uncharacterized protein</fullName>
    </submittedName>
</protein>
<keyword evidence="3" id="KW-1185">Reference proteome</keyword>